<organism evidence="1 2">
    <name type="scientific">Nocardiopsis algeriensis</name>
    <dbReference type="NCBI Taxonomy" id="1478215"/>
    <lineage>
        <taxon>Bacteria</taxon>
        <taxon>Bacillati</taxon>
        <taxon>Actinomycetota</taxon>
        <taxon>Actinomycetes</taxon>
        <taxon>Streptosporangiales</taxon>
        <taxon>Nocardiopsidaceae</taxon>
        <taxon>Nocardiopsis</taxon>
    </lineage>
</organism>
<protein>
    <submittedName>
        <fullName evidence="1">Putative RNase H-like HicB family nuclease</fullName>
    </submittedName>
</protein>
<dbReference type="InterPro" id="IPR035069">
    <property type="entry name" value="TTHA1013/TTHA0281-like"/>
</dbReference>
<proteinExistence type="predicted"/>
<evidence type="ECO:0000313" key="2">
    <source>
        <dbReference type="Proteomes" id="UP000536604"/>
    </source>
</evidence>
<name>A0A841IVD4_9ACTN</name>
<dbReference type="Proteomes" id="UP000536604">
    <property type="component" value="Unassembled WGS sequence"/>
</dbReference>
<dbReference type="SUPFAM" id="SSF143100">
    <property type="entry name" value="TTHA1013/TTHA0281-like"/>
    <property type="match status" value="1"/>
</dbReference>
<evidence type="ECO:0000313" key="1">
    <source>
        <dbReference type="EMBL" id="MBB6122220.1"/>
    </source>
</evidence>
<gene>
    <name evidence="1" type="ORF">FHS13_004209</name>
</gene>
<dbReference type="EMBL" id="JACHJO010000017">
    <property type="protein sequence ID" value="MBB6122220.1"/>
    <property type="molecule type" value="Genomic_DNA"/>
</dbReference>
<dbReference type="AlphaFoldDB" id="A0A841IVD4"/>
<dbReference type="RefSeq" id="WP_184293656.1">
    <property type="nucleotide sequence ID" value="NZ_JACHJO010000017.1"/>
</dbReference>
<keyword evidence="2" id="KW-1185">Reference proteome</keyword>
<comment type="caution">
    <text evidence="1">The sequence shown here is derived from an EMBL/GenBank/DDBJ whole genome shotgun (WGS) entry which is preliminary data.</text>
</comment>
<accession>A0A841IVD4</accession>
<dbReference type="Gene3D" id="3.30.160.250">
    <property type="match status" value="1"/>
</dbReference>
<sequence>MERTLHLAVTVTPDLELGGFVARAVDVEVASQGETEDEALAALTEALELYLEDEDAAELVHRLTAGPSKAREIGIRLPA</sequence>
<reference evidence="1 2" key="1">
    <citation type="submission" date="2020-08" db="EMBL/GenBank/DDBJ databases">
        <title>Genomic Encyclopedia of Type Strains, Phase III (KMG-III): the genomes of soil and plant-associated and newly described type strains.</title>
        <authorList>
            <person name="Whitman W."/>
        </authorList>
    </citation>
    <scope>NUCLEOTIDE SEQUENCE [LARGE SCALE GENOMIC DNA]</scope>
    <source>
        <strain evidence="1 2">CECT 8712</strain>
    </source>
</reference>